<evidence type="ECO:0000256" key="4">
    <source>
        <dbReference type="ARBA" id="ARBA00022475"/>
    </source>
</evidence>
<evidence type="ECO:0000256" key="10">
    <source>
        <dbReference type="SAM" id="Phobius"/>
    </source>
</evidence>
<dbReference type="Pfam" id="PF01554">
    <property type="entry name" value="MatE"/>
    <property type="match status" value="2"/>
</dbReference>
<feature type="transmembrane region" description="Helical" evidence="10">
    <location>
        <begin position="155"/>
        <end position="175"/>
    </location>
</feature>
<dbReference type="AlphaFoldDB" id="A0A285NPV6"/>
<feature type="transmembrane region" description="Helical" evidence="10">
    <location>
        <begin position="374"/>
        <end position="396"/>
    </location>
</feature>
<dbReference type="EMBL" id="OBEI01000015">
    <property type="protein sequence ID" value="SNZ11542.1"/>
    <property type="molecule type" value="Genomic_DNA"/>
</dbReference>
<keyword evidence="6 10" id="KW-1133">Transmembrane helix</keyword>
<feature type="transmembrane region" description="Helical" evidence="10">
    <location>
        <begin position="303"/>
        <end position="324"/>
    </location>
</feature>
<evidence type="ECO:0000256" key="9">
    <source>
        <dbReference type="ARBA" id="ARBA00031636"/>
    </source>
</evidence>
<comment type="subcellular location">
    <subcellularLocation>
        <location evidence="1">Cell membrane</location>
        <topology evidence="1">Multi-pass membrane protein</topology>
    </subcellularLocation>
</comment>
<keyword evidence="8 10" id="KW-0472">Membrane</keyword>
<name>A0A285NPV6_9AQUI</name>
<feature type="transmembrane region" description="Helical" evidence="10">
    <location>
        <begin position="82"/>
        <end position="103"/>
    </location>
</feature>
<dbReference type="InterPro" id="IPR002528">
    <property type="entry name" value="MATE_fam"/>
</dbReference>
<protein>
    <recommendedName>
        <fullName evidence="9">Multidrug-efflux transporter</fullName>
    </recommendedName>
</protein>
<evidence type="ECO:0000256" key="5">
    <source>
        <dbReference type="ARBA" id="ARBA00022692"/>
    </source>
</evidence>
<dbReference type="GO" id="GO:0006811">
    <property type="term" value="P:monoatomic ion transport"/>
    <property type="evidence" value="ECO:0007669"/>
    <property type="project" value="UniProtKB-KW"/>
</dbReference>
<feature type="transmembrane region" description="Helical" evidence="10">
    <location>
        <begin position="344"/>
        <end position="362"/>
    </location>
</feature>
<feature type="transmembrane region" description="Helical" evidence="10">
    <location>
        <begin position="402"/>
        <end position="423"/>
    </location>
</feature>
<evidence type="ECO:0000313" key="11">
    <source>
        <dbReference type="EMBL" id="SNZ11542.1"/>
    </source>
</evidence>
<dbReference type="PANTHER" id="PTHR43298:SF2">
    <property type="entry name" value="FMN_FAD EXPORTER YEEO-RELATED"/>
    <property type="match status" value="1"/>
</dbReference>
<keyword evidence="12" id="KW-1185">Reference proteome</keyword>
<dbReference type="InterPro" id="IPR048279">
    <property type="entry name" value="MdtK-like"/>
</dbReference>
<evidence type="ECO:0000256" key="6">
    <source>
        <dbReference type="ARBA" id="ARBA00022989"/>
    </source>
</evidence>
<keyword evidence="5 10" id="KW-0812">Transmembrane</keyword>
<dbReference type="GO" id="GO:0005886">
    <property type="term" value="C:plasma membrane"/>
    <property type="evidence" value="ECO:0007669"/>
    <property type="project" value="UniProtKB-SubCell"/>
</dbReference>
<reference evidence="12" key="1">
    <citation type="submission" date="2017-09" db="EMBL/GenBank/DDBJ databases">
        <authorList>
            <person name="Varghese N."/>
            <person name="Submissions S."/>
        </authorList>
    </citation>
    <scope>NUCLEOTIDE SEQUENCE [LARGE SCALE GENOMIC DNA]</scope>
    <source>
        <strain evidence="12">DSM 15103</strain>
    </source>
</reference>
<keyword evidence="4" id="KW-1003">Cell membrane</keyword>
<dbReference type="NCBIfam" id="TIGR00797">
    <property type="entry name" value="matE"/>
    <property type="match status" value="1"/>
</dbReference>
<evidence type="ECO:0000313" key="12">
    <source>
        <dbReference type="Proteomes" id="UP000219036"/>
    </source>
</evidence>
<organism evidence="11 12">
    <name type="scientific">Persephonella hydrogeniphila</name>
    <dbReference type="NCBI Taxonomy" id="198703"/>
    <lineage>
        <taxon>Bacteria</taxon>
        <taxon>Pseudomonadati</taxon>
        <taxon>Aquificota</taxon>
        <taxon>Aquificia</taxon>
        <taxon>Aquificales</taxon>
        <taxon>Hydrogenothermaceae</taxon>
        <taxon>Persephonella</taxon>
    </lineage>
</organism>
<dbReference type="PANTHER" id="PTHR43298">
    <property type="entry name" value="MULTIDRUG RESISTANCE PROTEIN NORM-RELATED"/>
    <property type="match status" value="1"/>
</dbReference>
<dbReference type="RefSeq" id="WP_097001212.1">
    <property type="nucleotide sequence ID" value="NZ_OBEI01000015.1"/>
</dbReference>
<evidence type="ECO:0000256" key="1">
    <source>
        <dbReference type="ARBA" id="ARBA00004651"/>
    </source>
</evidence>
<dbReference type="OrthoDB" id="62420at2"/>
<dbReference type="Proteomes" id="UP000219036">
    <property type="component" value="Unassembled WGS sequence"/>
</dbReference>
<sequence length="433" mass="48472">MRKKILLIAIPAAIHNLIDTLQLLIDILMIGRISPEAVAAVGLSGQLIILLYSFISIFHIGTNAISSRAFGSKDKEKAYETVFTGFLLSFLFSIPIFIFVFFYNSTFFYLMGVEKEVSELGDTYLKILSISIPFLFVGSVLYTGLASSGDTRTPLIIAVFSNIINTFLNYCLIFGNFGFPRLEVEGAAIATTISYITEVLIYLFIYLNGRKIKFSYRFSPEISKKIFKIGVPAGIEKFISFASFLVFVKIISNFGTYTLAGYQIGLRVEGLAFMPGLGFSTAAMVLVGQYIGAKKLKLAEKSVIENLKIASLFMGIVGIFLVLFPENIMSVFTEDLKTIKEGALYLKIVGLSQIPLAFDFVLNGALKGAGATKITLFINNFSFWIFRIIPAYIISIYTKEVIYIYLIMIFETFIKGMWLWILFKIGNWKNMKI</sequence>
<accession>A0A285NPV6</accession>
<dbReference type="GO" id="GO:0042910">
    <property type="term" value="F:xenobiotic transmembrane transporter activity"/>
    <property type="evidence" value="ECO:0007669"/>
    <property type="project" value="InterPro"/>
</dbReference>
<dbReference type="InterPro" id="IPR050222">
    <property type="entry name" value="MATE_MdtK"/>
</dbReference>
<keyword evidence="2" id="KW-0813">Transport</keyword>
<feature type="transmembrane region" description="Helical" evidence="10">
    <location>
        <begin position="37"/>
        <end position="61"/>
    </location>
</feature>
<feature type="transmembrane region" description="Helical" evidence="10">
    <location>
        <begin position="5"/>
        <end position="25"/>
    </location>
</feature>
<evidence type="ECO:0000256" key="3">
    <source>
        <dbReference type="ARBA" id="ARBA00022449"/>
    </source>
</evidence>
<feature type="transmembrane region" description="Helical" evidence="10">
    <location>
        <begin position="229"/>
        <end position="251"/>
    </location>
</feature>
<keyword evidence="7" id="KW-0406">Ion transport</keyword>
<dbReference type="CDD" id="cd13137">
    <property type="entry name" value="MATE_NorM_like"/>
    <property type="match status" value="1"/>
</dbReference>
<feature type="transmembrane region" description="Helical" evidence="10">
    <location>
        <begin position="123"/>
        <end position="143"/>
    </location>
</feature>
<proteinExistence type="predicted"/>
<evidence type="ECO:0000256" key="2">
    <source>
        <dbReference type="ARBA" id="ARBA00022448"/>
    </source>
</evidence>
<gene>
    <name evidence="11" type="ORF">SAMN06265182_2073</name>
</gene>
<evidence type="ECO:0000256" key="7">
    <source>
        <dbReference type="ARBA" id="ARBA00023065"/>
    </source>
</evidence>
<dbReference type="PIRSF" id="PIRSF006603">
    <property type="entry name" value="DinF"/>
    <property type="match status" value="1"/>
</dbReference>
<evidence type="ECO:0000256" key="8">
    <source>
        <dbReference type="ARBA" id="ARBA00023136"/>
    </source>
</evidence>
<feature type="transmembrane region" description="Helical" evidence="10">
    <location>
        <begin position="271"/>
        <end position="291"/>
    </location>
</feature>
<dbReference type="GO" id="GO:0015297">
    <property type="term" value="F:antiporter activity"/>
    <property type="evidence" value="ECO:0007669"/>
    <property type="project" value="UniProtKB-KW"/>
</dbReference>
<feature type="transmembrane region" description="Helical" evidence="10">
    <location>
        <begin position="187"/>
        <end position="208"/>
    </location>
</feature>
<keyword evidence="3" id="KW-0050">Antiport</keyword>